<evidence type="ECO:0000256" key="1">
    <source>
        <dbReference type="ARBA" id="ARBA00022801"/>
    </source>
</evidence>
<reference evidence="3 4" key="1">
    <citation type="submission" date="2023-07" db="EMBL/GenBank/DDBJ databases">
        <title>Genomic Encyclopedia of Type Strains, Phase IV (KMG-IV): sequencing the most valuable type-strain genomes for metagenomic binning, comparative biology and taxonomic classification.</title>
        <authorList>
            <person name="Goeker M."/>
        </authorList>
    </citation>
    <scope>NUCLEOTIDE SEQUENCE [LARGE SCALE GENOMIC DNA]</scope>
    <source>
        <strain evidence="3 4">DSM 9768</strain>
    </source>
</reference>
<dbReference type="Proteomes" id="UP001230005">
    <property type="component" value="Unassembled WGS sequence"/>
</dbReference>
<accession>A0ABT9ZU80</accession>
<dbReference type="Pfam" id="PF03629">
    <property type="entry name" value="SASA"/>
    <property type="match status" value="2"/>
</dbReference>
<keyword evidence="4" id="KW-1185">Reference proteome</keyword>
<proteinExistence type="predicted"/>
<feature type="domain" description="Sialate O-acetylesterase" evidence="2">
    <location>
        <begin position="84"/>
        <end position="190"/>
    </location>
</feature>
<dbReference type="EMBL" id="JAUSUG010000007">
    <property type="protein sequence ID" value="MDQ0254788.1"/>
    <property type="molecule type" value="Genomic_DNA"/>
</dbReference>
<sequence>MMKLSSIISDGMVLQRNQLLTIWGETKPFEEVKVFFLEKLFRTTSNNKGEWSISIEPLEAGGPYVMEISGEEETIIIQDILIGDVWLLGGQSNMELPIRRTLDLFAKEMEAVHHPFIRQFSVPQNYNFHGPKKKLEGGNWISATDGNVMEFSAVGYFFAKELYETNGVPIGLIQTAVGGTPIEAWMSEETLREIGGYEGTLDKCKDDDYVAETKSKDEKRHHQWYKELNDDDLGLKSPCWYEESYESSGWKEFQVPNSWRDSELEHIRGSVWFRKEVEIPPTMVEGEAKLVLGTVVDADDTYINGQCIGTTGYKYPPRRYTIPKGLLRPGKNSITVRVISTHTTGGFMKGMPYKLVGSGQEIDLQGTWDYKIGAITETLESPTFFQYKPAGVFNAMIAPLKNYCLIGVLWYQGESNTHQPKGYHKLFERLVNDWRSNWKLGEIPFIYTQLANFAVDEGEESAVKWAELREEQRLSLRTSNTAMAVTIDIGEYNDLHPQDKKTLGQRLALCAKKLVYDKDIVYSGPLYRKMERIGKSIQLSFDHVGSGLVACNGKLKQFSICGANGEFVPATATIEGNTVMVKNNYIEEPYHVRYAWIDNPEGANLYNREGLPASPFTTENNE</sequence>
<gene>
    <name evidence="3" type="ORF">J2S74_002167</name>
</gene>
<evidence type="ECO:0000313" key="3">
    <source>
        <dbReference type="EMBL" id="MDQ0254788.1"/>
    </source>
</evidence>
<dbReference type="PANTHER" id="PTHR22901:SF0">
    <property type="entry name" value="SIALATE O-ACETYLESTERASE"/>
    <property type="match status" value="1"/>
</dbReference>
<dbReference type="InterPro" id="IPR008979">
    <property type="entry name" value="Galactose-bd-like_sf"/>
</dbReference>
<dbReference type="GO" id="GO:0001681">
    <property type="term" value="F:sialate O-acetylesterase activity"/>
    <property type="evidence" value="ECO:0007669"/>
    <property type="project" value="UniProtKB-EC"/>
</dbReference>
<comment type="caution">
    <text evidence="3">The sequence shown here is derived from an EMBL/GenBank/DDBJ whole genome shotgun (WGS) entry which is preliminary data.</text>
</comment>
<dbReference type="EC" id="3.1.1.53" evidence="3"/>
<dbReference type="Gene3D" id="2.60.120.260">
    <property type="entry name" value="Galactose-binding domain-like"/>
    <property type="match status" value="1"/>
</dbReference>
<dbReference type="Gene3D" id="3.40.50.1110">
    <property type="entry name" value="SGNH hydrolase"/>
    <property type="match status" value="1"/>
</dbReference>
<dbReference type="InterPro" id="IPR036514">
    <property type="entry name" value="SGNH_hydro_sf"/>
</dbReference>
<dbReference type="InterPro" id="IPR005181">
    <property type="entry name" value="SASA"/>
</dbReference>
<dbReference type="SUPFAM" id="SSF52266">
    <property type="entry name" value="SGNH hydrolase"/>
    <property type="match status" value="1"/>
</dbReference>
<keyword evidence="1 3" id="KW-0378">Hydrolase</keyword>
<evidence type="ECO:0000259" key="2">
    <source>
        <dbReference type="Pfam" id="PF03629"/>
    </source>
</evidence>
<protein>
    <submittedName>
        <fullName evidence="3">Sialate O-acetylesterase</fullName>
        <ecNumber evidence="3">3.1.1.53</ecNumber>
    </submittedName>
</protein>
<dbReference type="InterPro" id="IPR039329">
    <property type="entry name" value="SIAE"/>
</dbReference>
<dbReference type="RefSeq" id="WP_307325218.1">
    <property type="nucleotide sequence ID" value="NZ_JAUSUG010000007.1"/>
</dbReference>
<organism evidence="3 4">
    <name type="scientific">Evansella vedderi</name>
    <dbReference type="NCBI Taxonomy" id="38282"/>
    <lineage>
        <taxon>Bacteria</taxon>
        <taxon>Bacillati</taxon>
        <taxon>Bacillota</taxon>
        <taxon>Bacilli</taxon>
        <taxon>Bacillales</taxon>
        <taxon>Bacillaceae</taxon>
        <taxon>Evansella</taxon>
    </lineage>
</organism>
<feature type="domain" description="Sialate O-acetylesterase" evidence="2">
    <location>
        <begin position="394"/>
        <end position="508"/>
    </location>
</feature>
<dbReference type="SUPFAM" id="SSF49785">
    <property type="entry name" value="Galactose-binding domain-like"/>
    <property type="match status" value="1"/>
</dbReference>
<name>A0ABT9ZU80_9BACI</name>
<evidence type="ECO:0000313" key="4">
    <source>
        <dbReference type="Proteomes" id="UP001230005"/>
    </source>
</evidence>
<dbReference type="PANTHER" id="PTHR22901">
    <property type="entry name" value="SIALATE O-ACETYLESTERASE"/>
    <property type="match status" value="1"/>
</dbReference>